<dbReference type="GO" id="GO:0003735">
    <property type="term" value="F:structural constituent of ribosome"/>
    <property type="evidence" value="ECO:0007669"/>
    <property type="project" value="InterPro"/>
</dbReference>
<evidence type="ECO:0000256" key="5">
    <source>
        <dbReference type="ARBA" id="ARBA00023128"/>
    </source>
</evidence>
<dbReference type="GO" id="GO:0070181">
    <property type="term" value="F:small ribosomal subunit rRNA binding"/>
    <property type="evidence" value="ECO:0007669"/>
    <property type="project" value="TreeGrafter"/>
</dbReference>
<gene>
    <name evidence="11" type="primary">mrps18c</name>
</gene>
<evidence type="ECO:0000256" key="1">
    <source>
        <dbReference type="ARBA" id="ARBA00004173"/>
    </source>
</evidence>
<accession>A0A2I4ARY8</accession>
<evidence type="ECO:0000256" key="7">
    <source>
        <dbReference type="ARBA" id="ARBA00035264"/>
    </source>
</evidence>
<dbReference type="SUPFAM" id="SSF46911">
    <property type="entry name" value="Ribosomal protein S18"/>
    <property type="match status" value="1"/>
</dbReference>
<dbReference type="PROSITE" id="PS00057">
    <property type="entry name" value="RIBOSOMAL_S18"/>
    <property type="match status" value="1"/>
</dbReference>
<evidence type="ECO:0000256" key="8">
    <source>
        <dbReference type="ARBA" id="ARBA00076783"/>
    </source>
</evidence>
<evidence type="ECO:0000256" key="3">
    <source>
        <dbReference type="ARBA" id="ARBA00022946"/>
    </source>
</evidence>
<dbReference type="RefSeq" id="XP_013858258.1">
    <property type="nucleotide sequence ID" value="XM_014002804.1"/>
</dbReference>
<dbReference type="PANTHER" id="PTHR13479:SF40">
    <property type="entry name" value="SMALL RIBOSOMAL SUBUNIT PROTEIN BS18M"/>
    <property type="match status" value="1"/>
</dbReference>
<dbReference type="GO" id="GO:0005743">
    <property type="term" value="C:mitochondrial inner membrane"/>
    <property type="evidence" value="ECO:0007669"/>
    <property type="project" value="UniProtKB-ARBA"/>
</dbReference>
<dbReference type="Proteomes" id="UP000192220">
    <property type="component" value="Unplaced"/>
</dbReference>
<dbReference type="InterPro" id="IPR001648">
    <property type="entry name" value="Ribosomal_bS18"/>
</dbReference>
<evidence type="ECO:0000313" key="11">
    <source>
        <dbReference type="RefSeq" id="XP_013858258.1"/>
    </source>
</evidence>
<sequence length="128" mass="14359">MSFVRGLQRVKAALNLRGSIGFRSLTSNGAYHKDDMVVKMENPYRESPKVCVLCKIPVDFKNVQLLSQFVSPHTGRIYGRHITGLCGVKQKQITKAIKKARSMGFMPVTNKHPQLMNDPQICDIKTVA</sequence>
<dbReference type="CTD" id="51023"/>
<dbReference type="NCBIfam" id="TIGR00165">
    <property type="entry name" value="S18"/>
    <property type="match status" value="1"/>
</dbReference>
<dbReference type="STRING" id="52670.A0A2I4ARY8"/>
<keyword evidence="6" id="KW-0687">Ribonucleoprotein</keyword>
<dbReference type="FunFam" id="4.10.640.10:FF:000007">
    <property type="entry name" value="28S ribosomal protein S18c, mitochondrial"/>
    <property type="match status" value="1"/>
</dbReference>
<evidence type="ECO:0000256" key="9">
    <source>
        <dbReference type="ARBA" id="ARBA00080084"/>
    </source>
</evidence>
<evidence type="ECO:0000313" key="10">
    <source>
        <dbReference type="Proteomes" id="UP000192220"/>
    </source>
</evidence>
<protein>
    <recommendedName>
        <fullName evidence="7">Small ribosomal subunit protein bS18m</fullName>
    </recommendedName>
    <alternativeName>
        <fullName evidence="9">28S ribosomal protein S18-1, mitochondrial</fullName>
    </alternativeName>
    <alternativeName>
        <fullName evidence="8">28S ribosomal protein S18c, mitochondrial</fullName>
    </alternativeName>
</protein>
<dbReference type="GeneID" id="106513807"/>
<keyword evidence="3" id="KW-0809">Transit peptide</keyword>
<dbReference type="GO" id="GO:0005763">
    <property type="term" value="C:mitochondrial small ribosomal subunit"/>
    <property type="evidence" value="ECO:0007669"/>
    <property type="project" value="UniProtKB-ARBA"/>
</dbReference>
<keyword evidence="5" id="KW-0496">Mitochondrion</keyword>
<keyword evidence="4" id="KW-0689">Ribosomal protein</keyword>
<keyword evidence="10" id="KW-1185">Reference proteome</keyword>
<dbReference type="OrthoDB" id="10066799at2759"/>
<evidence type="ECO:0000256" key="6">
    <source>
        <dbReference type="ARBA" id="ARBA00023274"/>
    </source>
</evidence>
<proteinExistence type="inferred from homology"/>
<organism evidence="10 11">
    <name type="scientific">Austrofundulus limnaeus</name>
    <name type="common">Annual killifish</name>
    <dbReference type="NCBI Taxonomy" id="52670"/>
    <lineage>
        <taxon>Eukaryota</taxon>
        <taxon>Metazoa</taxon>
        <taxon>Chordata</taxon>
        <taxon>Craniata</taxon>
        <taxon>Vertebrata</taxon>
        <taxon>Euteleostomi</taxon>
        <taxon>Actinopterygii</taxon>
        <taxon>Neopterygii</taxon>
        <taxon>Teleostei</taxon>
        <taxon>Neoteleostei</taxon>
        <taxon>Acanthomorphata</taxon>
        <taxon>Ovalentaria</taxon>
        <taxon>Atherinomorphae</taxon>
        <taxon>Cyprinodontiformes</taxon>
        <taxon>Rivulidae</taxon>
        <taxon>Austrofundulus</taxon>
    </lineage>
</organism>
<dbReference type="KEGG" id="alim:106513807"/>
<dbReference type="InParanoid" id="A0A2I4ARY8"/>
<dbReference type="AlphaFoldDB" id="A0A2I4ARY8"/>
<reference evidence="11" key="1">
    <citation type="submission" date="2025-08" db="UniProtKB">
        <authorList>
            <consortium name="RefSeq"/>
        </authorList>
    </citation>
    <scope>IDENTIFICATION</scope>
    <source>
        <strain evidence="11">Quisiro</strain>
        <tissue evidence="11">Liver</tissue>
    </source>
</reference>
<dbReference type="Gene3D" id="4.10.640.10">
    <property type="entry name" value="Ribosomal protein S18"/>
    <property type="match status" value="1"/>
</dbReference>
<comment type="similarity">
    <text evidence="2">Belongs to the bacterial ribosomal protein bS18 family.</text>
</comment>
<dbReference type="InterPro" id="IPR018275">
    <property type="entry name" value="Ribosomal_bS18_CS"/>
</dbReference>
<dbReference type="Pfam" id="PF01084">
    <property type="entry name" value="Ribosomal_S18"/>
    <property type="match status" value="1"/>
</dbReference>
<dbReference type="InterPro" id="IPR036870">
    <property type="entry name" value="Ribosomal_bS18_sf"/>
</dbReference>
<dbReference type="GO" id="GO:0032543">
    <property type="term" value="P:mitochondrial translation"/>
    <property type="evidence" value="ECO:0007669"/>
    <property type="project" value="TreeGrafter"/>
</dbReference>
<name>A0A2I4ARY8_AUSLI</name>
<evidence type="ECO:0000256" key="2">
    <source>
        <dbReference type="ARBA" id="ARBA00005589"/>
    </source>
</evidence>
<dbReference type="PANTHER" id="PTHR13479">
    <property type="entry name" value="30S RIBOSOMAL PROTEIN S18"/>
    <property type="match status" value="1"/>
</dbReference>
<comment type="subcellular location">
    <subcellularLocation>
        <location evidence="1">Mitochondrion</location>
    </subcellularLocation>
</comment>
<evidence type="ECO:0000256" key="4">
    <source>
        <dbReference type="ARBA" id="ARBA00022980"/>
    </source>
</evidence>